<dbReference type="NCBIfam" id="TIGR00526">
    <property type="entry name" value="folB_dom"/>
    <property type="match status" value="1"/>
</dbReference>
<dbReference type="InterPro" id="IPR006157">
    <property type="entry name" value="FolB_dom"/>
</dbReference>
<reference evidence="9" key="2">
    <citation type="submission" date="2021-04" db="EMBL/GenBank/DDBJ databases">
        <authorList>
            <person name="Karlyshev A.V."/>
        </authorList>
    </citation>
    <scope>NUCLEOTIDE SEQUENCE</scope>
    <source>
        <strain evidence="9">LMG 29479</strain>
    </source>
</reference>
<keyword evidence="5" id="KW-0289">Folate biosynthesis</keyword>
<keyword evidence="6" id="KW-0456">Lyase</keyword>
<dbReference type="AlphaFoldDB" id="A0A8J7VSA5"/>
<dbReference type="EMBL" id="JAGQFT010000031">
    <property type="protein sequence ID" value="MBR0562024.1"/>
    <property type="molecule type" value="Genomic_DNA"/>
</dbReference>
<dbReference type="GO" id="GO:0005737">
    <property type="term" value="C:cytoplasm"/>
    <property type="evidence" value="ECO:0007669"/>
    <property type="project" value="TreeGrafter"/>
</dbReference>
<protein>
    <recommendedName>
        <fullName evidence="4">dihydroneopterin aldolase</fullName>
        <ecNumber evidence="4">4.1.2.25</ecNumber>
    </recommendedName>
    <alternativeName>
        <fullName evidence="7">7,8-dihydroneopterin aldolase</fullName>
    </alternativeName>
</protein>
<dbReference type="Proteomes" id="UP000675747">
    <property type="component" value="Unassembled WGS sequence"/>
</dbReference>
<reference evidence="10 11" key="1">
    <citation type="journal article" date="2021" name="Microbiol. Resour. Announc.">
        <title>Draft Genome Sequence of Coralloluteibacterium stylophorae LMG 29479T.</title>
        <authorList>
            <person name="Karlyshev A.V."/>
            <person name="Kudryashova E.B."/>
            <person name="Ariskina E.V."/>
            <person name="Conroy A.P."/>
            <person name="Abidueva E.Y."/>
        </authorList>
    </citation>
    <scope>NUCLEOTIDE SEQUENCE [LARGE SCALE GENOMIC DNA]</scope>
    <source>
        <strain evidence="10 11">LMG 29479</strain>
    </source>
</reference>
<evidence type="ECO:0000313" key="11">
    <source>
        <dbReference type="Proteomes" id="UP000675747"/>
    </source>
</evidence>
<dbReference type="PANTHER" id="PTHR42844:SF1">
    <property type="entry name" value="DIHYDRONEOPTERIN ALDOLASE 1-RELATED"/>
    <property type="match status" value="1"/>
</dbReference>
<name>A0A8J7VSA5_9GAMM</name>
<dbReference type="EMBL" id="JAGQFT020000008">
    <property type="protein sequence ID" value="MBS7458051.1"/>
    <property type="molecule type" value="Genomic_DNA"/>
</dbReference>
<feature type="domain" description="Dihydroneopterin aldolase/epimerase" evidence="8">
    <location>
        <begin position="5"/>
        <end position="117"/>
    </location>
</feature>
<dbReference type="SUPFAM" id="SSF55620">
    <property type="entry name" value="Tetrahydrobiopterin biosynthesis enzymes-like"/>
    <property type="match status" value="1"/>
</dbReference>
<comment type="pathway">
    <text evidence="2">Cofactor biosynthesis; tetrahydrofolate biosynthesis; 2-amino-4-hydroxy-6-hydroxymethyl-7,8-dihydropteridine diphosphate from 7,8-dihydroneopterin triphosphate: step 3/4.</text>
</comment>
<dbReference type="Gene3D" id="3.30.1130.10">
    <property type="match status" value="1"/>
</dbReference>
<keyword evidence="11" id="KW-1185">Reference proteome</keyword>
<dbReference type="PANTHER" id="PTHR42844">
    <property type="entry name" value="DIHYDRONEOPTERIN ALDOLASE 1-RELATED"/>
    <property type="match status" value="1"/>
</dbReference>
<gene>
    <name evidence="10" type="ORF">KB893_013005</name>
    <name evidence="9" type="ORF">KB893_05785</name>
</gene>
<evidence type="ECO:0000313" key="10">
    <source>
        <dbReference type="EMBL" id="MBS7458051.1"/>
    </source>
</evidence>
<evidence type="ECO:0000256" key="1">
    <source>
        <dbReference type="ARBA" id="ARBA00001353"/>
    </source>
</evidence>
<organism evidence="9">
    <name type="scientific">Coralloluteibacterium stylophorae</name>
    <dbReference type="NCBI Taxonomy" id="1776034"/>
    <lineage>
        <taxon>Bacteria</taxon>
        <taxon>Pseudomonadati</taxon>
        <taxon>Pseudomonadota</taxon>
        <taxon>Gammaproteobacteria</taxon>
        <taxon>Lysobacterales</taxon>
        <taxon>Lysobacteraceae</taxon>
        <taxon>Coralloluteibacterium</taxon>
    </lineage>
</organism>
<comment type="similarity">
    <text evidence="3">Belongs to the DHNA family.</text>
</comment>
<dbReference type="SMART" id="SM00905">
    <property type="entry name" value="FolB"/>
    <property type="match status" value="1"/>
</dbReference>
<evidence type="ECO:0000256" key="2">
    <source>
        <dbReference type="ARBA" id="ARBA00005013"/>
    </source>
</evidence>
<evidence type="ECO:0000256" key="4">
    <source>
        <dbReference type="ARBA" id="ARBA00013043"/>
    </source>
</evidence>
<comment type="catalytic activity">
    <reaction evidence="1">
        <text>7,8-dihydroneopterin = 6-hydroxymethyl-7,8-dihydropterin + glycolaldehyde</text>
        <dbReference type="Rhea" id="RHEA:10540"/>
        <dbReference type="ChEBI" id="CHEBI:17001"/>
        <dbReference type="ChEBI" id="CHEBI:17071"/>
        <dbReference type="ChEBI" id="CHEBI:44841"/>
        <dbReference type="EC" id="4.1.2.25"/>
    </reaction>
</comment>
<evidence type="ECO:0000256" key="7">
    <source>
        <dbReference type="ARBA" id="ARBA00032903"/>
    </source>
</evidence>
<dbReference type="Pfam" id="PF02152">
    <property type="entry name" value="FolB"/>
    <property type="match status" value="1"/>
</dbReference>
<comment type="caution">
    <text evidence="9">The sequence shown here is derived from an EMBL/GenBank/DDBJ whole genome shotgun (WGS) entry which is preliminary data.</text>
</comment>
<sequence>MSDRVYIQGLALSTVIGVHAWERARPQALHVDVEFECDNRIPAASDAVADALDYAAVADLLHRLAGERRDALLETFAEACAGALHQAFGPRRLRLRIHKPLAAAALGCERVGVEIVRETPAA</sequence>
<evidence type="ECO:0000256" key="5">
    <source>
        <dbReference type="ARBA" id="ARBA00022909"/>
    </source>
</evidence>
<dbReference type="RefSeq" id="WP_211925990.1">
    <property type="nucleotide sequence ID" value="NZ_JAGQFT020000008.1"/>
</dbReference>
<dbReference type="GO" id="GO:0046656">
    <property type="term" value="P:folic acid biosynthetic process"/>
    <property type="evidence" value="ECO:0007669"/>
    <property type="project" value="UniProtKB-KW"/>
</dbReference>
<proteinExistence type="inferred from homology"/>
<dbReference type="GO" id="GO:0004150">
    <property type="term" value="F:dihydroneopterin aldolase activity"/>
    <property type="evidence" value="ECO:0007669"/>
    <property type="project" value="UniProtKB-EC"/>
</dbReference>
<accession>A0A8J7VSA5</accession>
<evidence type="ECO:0000256" key="3">
    <source>
        <dbReference type="ARBA" id="ARBA00005708"/>
    </source>
</evidence>
<evidence type="ECO:0000256" key="6">
    <source>
        <dbReference type="ARBA" id="ARBA00023239"/>
    </source>
</evidence>
<dbReference type="InterPro" id="IPR043133">
    <property type="entry name" value="GTP-CH-I_C/QueF"/>
</dbReference>
<dbReference type="InterPro" id="IPR006156">
    <property type="entry name" value="Dihydroneopterin_aldolase"/>
</dbReference>
<dbReference type="EC" id="4.1.2.25" evidence="4"/>
<evidence type="ECO:0000259" key="8">
    <source>
        <dbReference type="SMART" id="SM00905"/>
    </source>
</evidence>
<evidence type="ECO:0000313" key="9">
    <source>
        <dbReference type="EMBL" id="MBR0562024.1"/>
    </source>
</evidence>